<dbReference type="PROSITE" id="PS00211">
    <property type="entry name" value="ABC_TRANSPORTER_1"/>
    <property type="match status" value="1"/>
</dbReference>
<gene>
    <name evidence="6" type="ORF">HMPREF9333_00710</name>
</gene>
<dbReference type="InterPro" id="IPR003439">
    <property type="entry name" value="ABC_transporter-like_ATP-bd"/>
</dbReference>
<dbReference type="Proteomes" id="UP000003011">
    <property type="component" value="Unassembled WGS sequence"/>
</dbReference>
<dbReference type="GO" id="GO:0098796">
    <property type="term" value="C:membrane protein complex"/>
    <property type="evidence" value="ECO:0007669"/>
    <property type="project" value="UniProtKB-ARBA"/>
</dbReference>
<keyword evidence="2" id="KW-0813">Transport</keyword>
<dbReference type="Gene3D" id="3.40.50.300">
    <property type="entry name" value="P-loop containing nucleotide triphosphate hydrolases"/>
    <property type="match status" value="1"/>
</dbReference>
<evidence type="ECO:0000313" key="6">
    <source>
        <dbReference type="EMBL" id="EHI56180.1"/>
    </source>
</evidence>
<dbReference type="PANTHER" id="PTHR42798">
    <property type="entry name" value="LIPOPROTEIN-RELEASING SYSTEM ATP-BINDING PROTEIN LOLD"/>
    <property type="match status" value="1"/>
</dbReference>
<dbReference type="EMBL" id="ACZL01000012">
    <property type="protein sequence ID" value="EHI56180.1"/>
    <property type="molecule type" value="Genomic_DNA"/>
</dbReference>
<sequence>MINNAKKGREKESDAVDFTSQYNTGGADISLTDKKSYNKSAGKFEHKLITARNIYKEFTLGEVKVKALNDVSFDVYEGELIVILGPSGSGKSTLLNILGGIETVSSGYITYMDIDISSMNEKELTDFRRSNIGFIFQFYNLMPNLTALENVELAAEMSPDPLDPDELLKQVDLWERREHYPGKMSGGQQQRVAIARAICKNPDLLLCDEPTGALDIATGVQILKLLVDFNKKYNKTIMIITHNENVAKIADRVFYIKDGMIRKIVENENPADPDEVVW</sequence>
<evidence type="ECO:0000256" key="2">
    <source>
        <dbReference type="ARBA" id="ARBA00022448"/>
    </source>
</evidence>
<name>G5GGM0_9FIRM</name>
<evidence type="ECO:0000256" key="1">
    <source>
        <dbReference type="ARBA" id="ARBA00005417"/>
    </source>
</evidence>
<dbReference type="HOGENOM" id="CLU_000604_1_22_9"/>
<dbReference type="STRING" id="679200.HMPREF9333_00710"/>
<dbReference type="InterPro" id="IPR027417">
    <property type="entry name" value="P-loop_NTPase"/>
</dbReference>
<evidence type="ECO:0000313" key="7">
    <source>
        <dbReference type="Proteomes" id="UP000003011"/>
    </source>
</evidence>
<comment type="caution">
    <text evidence="6">The sequence shown here is derived from an EMBL/GenBank/DDBJ whole genome shotgun (WGS) entry which is preliminary data.</text>
</comment>
<dbReference type="GO" id="GO:0005524">
    <property type="term" value="F:ATP binding"/>
    <property type="evidence" value="ECO:0007669"/>
    <property type="project" value="UniProtKB-KW"/>
</dbReference>
<dbReference type="AlphaFoldDB" id="G5GGM0"/>
<reference evidence="6 7" key="1">
    <citation type="submission" date="2011-08" db="EMBL/GenBank/DDBJ databases">
        <title>The Genome Sequence of Johnsonella ignava ATCC 51276.</title>
        <authorList>
            <consortium name="The Broad Institute Genome Sequencing Platform"/>
            <person name="Earl A."/>
            <person name="Ward D."/>
            <person name="Feldgarden M."/>
            <person name="Gevers D."/>
            <person name="Izard J."/>
            <person name="Blanton J.M."/>
            <person name="Baranova O.V."/>
            <person name="Dewhirst F.E."/>
            <person name="Young S.K."/>
            <person name="Zeng Q."/>
            <person name="Gargeya S."/>
            <person name="Fitzgerald M."/>
            <person name="Haas B."/>
            <person name="Abouelleil A."/>
            <person name="Alvarado L."/>
            <person name="Arachchi H.M."/>
            <person name="Berlin A."/>
            <person name="Brown A."/>
            <person name="Chapman S.B."/>
            <person name="Chen Z."/>
            <person name="Dunbar C."/>
            <person name="Freedman E."/>
            <person name="Gearin G."/>
            <person name="Gellesch M."/>
            <person name="Goldberg J."/>
            <person name="Griggs A."/>
            <person name="Gujja S."/>
            <person name="Heiman D."/>
            <person name="Howarth C."/>
            <person name="Larson L."/>
            <person name="Lui A."/>
            <person name="MacDonald P.J.P."/>
            <person name="Montmayeur A."/>
            <person name="Murphy C."/>
            <person name="Neiman D."/>
            <person name="Pearson M."/>
            <person name="Priest M."/>
            <person name="Roberts A."/>
            <person name="Saif S."/>
            <person name="Shea T."/>
            <person name="Shenoy N."/>
            <person name="Sisk P."/>
            <person name="Stolte C."/>
            <person name="Sykes S."/>
            <person name="Wortman J."/>
            <person name="Nusbaum C."/>
            <person name="Birren B."/>
        </authorList>
    </citation>
    <scope>NUCLEOTIDE SEQUENCE [LARGE SCALE GENOMIC DNA]</scope>
    <source>
        <strain evidence="6 7">ATCC 51276</strain>
    </source>
</reference>
<dbReference type="OrthoDB" id="9802264at2"/>
<evidence type="ECO:0000259" key="5">
    <source>
        <dbReference type="PROSITE" id="PS50893"/>
    </source>
</evidence>
<dbReference type="FunFam" id="3.40.50.300:FF:000032">
    <property type="entry name" value="Export ABC transporter ATP-binding protein"/>
    <property type="match status" value="1"/>
</dbReference>
<dbReference type="GO" id="GO:0022857">
    <property type="term" value="F:transmembrane transporter activity"/>
    <property type="evidence" value="ECO:0007669"/>
    <property type="project" value="UniProtKB-ARBA"/>
</dbReference>
<evidence type="ECO:0000256" key="4">
    <source>
        <dbReference type="ARBA" id="ARBA00022840"/>
    </source>
</evidence>
<evidence type="ECO:0000256" key="3">
    <source>
        <dbReference type="ARBA" id="ARBA00022741"/>
    </source>
</evidence>
<keyword evidence="7" id="KW-1185">Reference proteome</keyword>
<dbReference type="RefSeq" id="WP_005539882.1">
    <property type="nucleotide sequence ID" value="NZ_JH378830.1"/>
</dbReference>
<dbReference type="SMART" id="SM00382">
    <property type="entry name" value="AAA"/>
    <property type="match status" value="1"/>
</dbReference>
<dbReference type="InterPro" id="IPR003593">
    <property type="entry name" value="AAA+_ATPase"/>
</dbReference>
<comment type="similarity">
    <text evidence="1">Belongs to the ABC transporter superfamily.</text>
</comment>
<dbReference type="eggNOG" id="COG1136">
    <property type="taxonomic scope" value="Bacteria"/>
</dbReference>
<dbReference type="InterPro" id="IPR017911">
    <property type="entry name" value="MacB-like_ATP-bd"/>
</dbReference>
<feature type="domain" description="ABC transporter" evidence="5">
    <location>
        <begin position="49"/>
        <end position="278"/>
    </location>
</feature>
<keyword evidence="3" id="KW-0547">Nucleotide-binding</keyword>
<dbReference type="PATRIC" id="fig|679200.3.peg.748"/>
<keyword evidence="4" id="KW-0067">ATP-binding</keyword>
<dbReference type="GO" id="GO:0016887">
    <property type="term" value="F:ATP hydrolysis activity"/>
    <property type="evidence" value="ECO:0007669"/>
    <property type="project" value="InterPro"/>
</dbReference>
<dbReference type="CDD" id="cd03255">
    <property type="entry name" value="ABC_MJ0796_LolCDE_FtsE"/>
    <property type="match status" value="1"/>
</dbReference>
<organism evidence="6 7">
    <name type="scientific">Johnsonella ignava ATCC 51276</name>
    <dbReference type="NCBI Taxonomy" id="679200"/>
    <lineage>
        <taxon>Bacteria</taxon>
        <taxon>Bacillati</taxon>
        <taxon>Bacillota</taxon>
        <taxon>Clostridia</taxon>
        <taxon>Lachnospirales</taxon>
        <taxon>Lachnospiraceae</taxon>
        <taxon>Johnsonella</taxon>
    </lineage>
</organism>
<proteinExistence type="inferred from homology"/>
<protein>
    <recommendedName>
        <fullName evidence="5">ABC transporter domain-containing protein</fullName>
    </recommendedName>
</protein>
<dbReference type="PANTHER" id="PTHR42798:SF2">
    <property type="entry name" value="ABC TRANSPORTER ATP-BINDING PROTEIN MG467-RELATED"/>
    <property type="match status" value="1"/>
</dbReference>
<dbReference type="InterPro" id="IPR017871">
    <property type="entry name" value="ABC_transporter-like_CS"/>
</dbReference>
<accession>G5GGM0</accession>
<dbReference type="SUPFAM" id="SSF52540">
    <property type="entry name" value="P-loop containing nucleoside triphosphate hydrolases"/>
    <property type="match status" value="1"/>
</dbReference>
<dbReference type="PROSITE" id="PS50893">
    <property type="entry name" value="ABC_TRANSPORTER_2"/>
    <property type="match status" value="1"/>
</dbReference>
<dbReference type="Pfam" id="PF00005">
    <property type="entry name" value="ABC_tran"/>
    <property type="match status" value="1"/>
</dbReference>